<proteinExistence type="predicted"/>
<gene>
    <name evidence="2" type="ORF">D0Z08_27545</name>
</gene>
<feature type="transmembrane region" description="Helical" evidence="1">
    <location>
        <begin position="12"/>
        <end position="34"/>
    </location>
</feature>
<keyword evidence="3" id="KW-1185">Reference proteome</keyword>
<sequence>MIAMTVSRASIPLVLAVPAYLTGVAVGTFIATAWNSGDDARGLVRLTARTLHRPPRDVRARMAAVAAQNAALHPAQSEAA</sequence>
<comment type="caution">
    <text evidence="2">The sequence shown here is derived from an EMBL/GenBank/DDBJ whole genome shotgun (WGS) entry which is preliminary data.</text>
</comment>
<keyword evidence="1" id="KW-0472">Membrane</keyword>
<name>A0A417XTS1_9ACTN</name>
<dbReference type="EMBL" id="QXGH01000039">
    <property type="protein sequence ID" value="RHW23849.1"/>
    <property type="molecule type" value="Genomic_DNA"/>
</dbReference>
<protein>
    <submittedName>
        <fullName evidence="2">Uncharacterized protein</fullName>
    </submittedName>
</protein>
<dbReference type="Proteomes" id="UP000283644">
    <property type="component" value="Unassembled WGS sequence"/>
</dbReference>
<evidence type="ECO:0000313" key="3">
    <source>
        <dbReference type="Proteomes" id="UP000283644"/>
    </source>
</evidence>
<evidence type="ECO:0000313" key="2">
    <source>
        <dbReference type="EMBL" id="RHW23849.1"/>
    </source>
</evidence>
<dbReference type="AlphaFoldDB" id="A0A417XTS1"/>
<organism evidence="2 3">
    <name type="scientific">Nocardioides immobilis</name>
    <dbReference type="NCBI Taxonomy" id="2049295"/>
    <lineage>
        <taxon>Bacteria</taxon>
        <taxon>Bacillati</taxon>
        <taxon>Actinomycetota</taxon>
        <taxon>Actinomycetes</taxon>
        <taxon>Propionibacteriales</taxon>
        <taxon>Nocardioidaceae</taxon>
        <taxon>Nocardioides</taxon>
    </lineage>
</organism>
<accession>A0A417XTS1</accession>
<evidence type="ECO:0000256" key="1">
    <source>
        <dbReference type="SAM" id="Phobius"/>
    </source>
</evidence>
<keyword evidence="1" id="KW-1133">Transmembrane helix</keyword>
<reference evidence="2 3" key="1">
    <citation type="submission" date="2018-09" db="EMBL/GenBank/DDBJ databases">
        <title>Genome sequencing of Nocardioides immobilis CCTCC AB 2017083 for comparison to Nocardioides silvaticus.</title>
        <authorList>
            <person name="Li C."/>
            <person name="Wang G."/>
        </authorList>
    </citation>
    <scope>NUCLEOTIDE SEQUENCE [LARGE SCALE GENOMIC DNA]</scope>
    <source>
        <strain evidence="2 3">CCTCC AB 2017083</strain>
    </source>
</reference>
<keyword evidence="1" id="KW-0812">Transmembrane</keyword>